<dbReference type="RefSeq" id="WP_315724053.1">
    <property type="nucleotide sequence ID" value="NZ_JAVUPU010000002.1"/>
</dbReference>
<dbReference type="PANTHER" id="PTHR39176">
    <property type="entry name" value="PERIPLASMIC PROTEIN-RELATED"/>
    <property type="match status" value="1"/>
</dbReference>
<dbReference type="Pfam" id="PF07007">
    <property type="entry name" value="LprI"/>
    <property type="match status" value="1"/>
</dbReference>
<proteinExistence type="predicted"/>
<dbReference type="Proteomes" id="UP001259572">
    <property type="component" value="Unassembled WGS sequence"/>
</dbReference>
<dbReference type="Gene3D" id="1.20.1270.180">
    <property type="match status" value="1"/>
</dbReference>
<gene>
    <name evidence="2" type="ORF">RQX22_04500</name>
</gene>
<protein>
    <submittedName>
        <fullName evidence="2">Lysozyme inhibitor LprI family protein</fullName>
    </submittedName>
</protein>
<comment type="caution">
    <text evidence="2">The sequence shown here is derived from an EMBL/GenBank/DDBJ whole genome shotgun (WGS) entry which is preliminary data.</text>
</comment>
<keyword evidence="3" id="KW-1185">Reference proteome</keyword>
<sequence>MISILILAAVATAQTPYEEHHCDEPMAQQDMNACAQLDFEAADKELNLLWRDVIGAARQADKGLDRNDDTRPTHEAALRAAQRAWIQFRDAHCTYEGYEMRGGSMEPMLYSGCRARLTRARIAELKPTDTESR</sequence>
<accession>A0ABU3Q5J6</accession>
<evidence type="ECO:0000313" key="3">
    <source>
        <dbReference type="Proteomes" id="UP001259572"/>
    </source>
</evidence>
<dbReference type="InterPro" id="IPR009739">
    <property type="entry name" value="LprI-like_N"/>
</dbReference>
<evidence type="ECO:0000313" key="2">
    <source>
        <dbReference type="EMBL" id="MDT9598210.1"/>
    </source>
</evidence>
<dbReference type="PANTHER" id="PTHR39176:SF1">
    <property type="entry name" value="PERIPLASMIC PROTEIN"/>
    <property type="match status" value="1"/>
</dbReference>
<reference evidence="2 3" key="1">
    <citation type="submission" date="2023-05" db="EMBL/GenBank/DDBJ databases">
        <authorList>
            <person name="Guo Y."/>
        </authorList>
    </citation>
    <scope>NUCLEOTIDE SEQUENCE [LARGE SCALE GENOMIC DNA]</scope>
    <source>
        <strain evidence="2 3">GR2756</strain>
    </source>
</reference>
<feature type="domain" description="Lysozyme inhibitor LprI-like N-terminal" evidence="1">
    <location>
        <begin position="22"/>
        <end position="125"/>
    </location>
</feature>
<name>A0ABU3Q5J6_9SPHN</name>
<dbReference type="EMBL" id="JAVUPU010000002">
    <property type="protein sequence ID" value="MDT9598210.1"/>
    <property type="molecule type" value="Genomic_DNA"/>
</dbReference>
<evidence type="ECO:0000259" key="1">
    <source>
        <dbReference type="Pfam" id="PF07007"/>
    </source>
</evidence>
<organism evidence="2 3">
    <name type="scientific">Sphingosinicella rhizophila</name>
    <dbReference type="NCBI Taxonomy" id="3050082"/>
    <lineage>
        <taxon>Bacteria</taxon>
        <taxon>Pseudomonadati</taxon>
        <taxon>Pseudomonadota</taxon>
        <taxon>Alphaproteobacteria</taxon>
        <taxon>Sphingomonadales</taxon>
        <taxon>Sphingosinicellaceae</taxon>
        <taxon>Sphingosinicella</taxon>
    </lineage>
</organism>